<dbReference type="AlphaFoldDB" id="A0A0A0B3T2"/>
<accession>A0A0A0B3T2</accession>
<gene>
    <name evidence="2" type="ORF">Q760_08890</name>
</gene>
<protein>
    <recommendedName>
        <fullName evidence="4">DNA-binding protein</fullName>
    </recommendedName>
</protein>
<name>A0A0A0B3T2_9CELL</name>
<dbReference type="EMBL" id="AXNT01000205">
    <property type="protein sequence ID" value="KGM00444.1"/>
    <property type="molecule type" value="Genomic_DNA"/>
</dbReference>
<dbReference type="STRING" id="1408250.Q760_08890"/>
<evidence type="ECO:0008006" key="4">
    <source>
        <dbReference type="Google" id="ProtNLM"/>
    </source>
</evidence>
<evidence type="ECO:0000256" key="1">
    <source>
        <dbReference type="SAM" id="MobiDB-lite"/>
    </source>
</evidence>
<sequence length="161" mass="17233">MMHGRRVDHNDPARAAQAAEAARADQAQARSESAARTLLLDLGAADLDARPWEPAGMPPSAVDLVRFFLWRSARGDAGRTRPHDPGGPDDAHAARAALALLPAARAELDQLETALLFTARAAGLTWAQMADALGMNSPQACQQRLDRLLTRRSRGGQGRTP</sequence>
<feature type="region of interest" description="Disordered" evidence="1">
    <location>
        <begin position="1"/>
        <end position="30"/>
    </location>
</feature>
<evidence type="ECO:0000313" key="2">
    <source>
        <dbReference type="EMBL" id="KGM00444.1"/>
    </source>
</evidence>
<comment type="caution">
    <text evidence="2">The sequence shown here is derived from an EMBL/GenBank/DDBJ whole genome shotgun (WGS) entry which is preliminary data.</text>
</comment>
<organism evidence="2 3">
    <name type="scientific">Cellulomonas cellasea DSM 20118</name>
    <dbReference type="NCBI Taxonomy" id="1408250"/>
    <lineage>
        <taxon>Bacteria</taxon>
        <taxon>Bacillati</taxon>
        <taxon>Actinomycetota</taxon>
        <taxon>Actinomycetes</taxon>
        <taxon>Micrococcales</taxon>
        <taxon>Cellulomonadaceae</taxon>
        <taxon>Cellulomonas</taxon>
    </lineage>
</organism>
<feature type="compositionally biased region" description="Basic and acidic residues" evidence="1">
    <location>
        <begin position="1"/>
        <end position="12"/>
    </location>
</feature>
<proteinExistence type="predicted"/>
<feature type="compositionally biased region" description="Low complexity" evidence="1">
    <location>
        <begin position="13"/>
        <end position="30"/>
    </location>
</feature>
<keyword evidence="3" id="KW-1185">Reference proteome</keyword>
<evidence type="ECO:0000313" key="3">
    <source>
        <dbReference type="Proteomes" id="UP000029833"/>
    </source>
</evidence>
<dbReference type="Proteomes" id="UP000029833">
    <property type="component" value="Unassembled WGS sequence"/>
</dbReference>
<reference evidence="2 3" key="1">
    <citation type="submission" date="2013-10" db="EMBL/GenBank/DDBJ databases">
        <authorList>
            <person name="Wang G."/>
            <person name="Zhuang W."/>
        </authorList>
    </citation>
    <scope>NUCLEOTIDE SEQUENCE [LARGE SCALE GENOMIC DNA]</scope>
    <source>
        <strain evidence="2 3">DSM 20118</strain>
    </source>
</reference>